<reference evidence="3 4" key="1">
    <citation type="submission" date="2021-06" db="EMBL/GenBank/DDBJ databases">
        <authorList>
            <person name="Kallberg Y."/>
            <person name="Tangrot J."/>
            <person name="Rosling A."/>
        </authorList>
    </citation>
    <scope>NUCLEOTIDE SEQUENCE [LARGE SCALE GENOMIC DNA]</scope>
    <source>
        <strain evidence="3 4">120-4 pot B 10/14</strain>
    </source>
</reference>
<feature type="non-terminal residue" evidence="3">
    <location>
        <position position="1"/>
    </location>
</feature>
<evidence type="ECO:0000256" key="1">
    <source>
        <dbReference type="SAM" id="MobiDB-lite"/>
    </source>
</evidence>
<protein>
    <submittedName>
        <fullName evidence="3">37413_t:CDS:1</fullName>
    </submittedName>
</protein>
<evidence type="ECO:0000313" key="4">
    <source>
        <dbReference type="Proteomes" id="UP000789901"/>
    </source>
</evidence>
<feature type="region of interest" description="Disordered" evidence="1">
    <location>
        <begin position="108"/>
        <end position="166"/>
    </location>
</feature>
<gene>
    <name evidence="3" type="ORF">GMARGA_LOCUS16202</name>
</gene>
<dbReference type="InterPro" id="IPR004875">
    <property type="entry name" value="DDE_SF_endonuclease_dom"/>
</dbReference>
<feature type="compositionally biased region" description="Acidic residues" evidence="1">
    <location>
        <begin position="115"/>
        <end position="125"/>
    </location>
</feature>
<accession>A0ABN7VBS5</accession>
<evidence type="ECO:0000259" key="2">
    <source>
        <dbReference type="Pfam" id="PF03184"/>
    </source>
</evidence>
<feature type="domain" description="DDE-1" evidence="2">
    <location>
        <begin position="27"/>
        <end position="95"/>
    </location>
</feature>
<comment type="caution">
    <text evidence="3">The sequence shown here is derived from an EMBL/GenBank/DDBJ whole genome shotgun (WGS) entry which is preliminary data.</text>
</comment>
<dbReference type="Proteomes" id="UP000789901">
    <property type="component" value="Unassembled WGS sequence"/>
</dbReference>
<sequence length="166" mass="19494">CFEPHWPRITQYPSWWISDAKPDTINKIKTLSGINYSNLPVTYHSNPKAWMRNDIFAEWLKDLDNQFRLQNQKILLLLDNTTSYFNPKLNSSDEEPVINDEYLEDNFSSNSNNDDFSDNGNDSEFDNIYSSDNFLNDDNDSLPDYDFSKYDDFSDNYSGPSDDYEN</sequence>
<proteinExistence type="predicted"/>
<keyword evidence="4" id="KW-1185">Reference proteome</keyword>
<evidence type="ECO:0000313" key="3">
    <source>
        <dbReference type="EMBL" id="CAG8749290.1"/>
    </source>
</evidence>
<dbReference type="EMBL" id="CAJVQB010011632">
    <property type="protein sequence ID" value="CAG8749290.1"/>
    <property type="molecule type" value="Genomic_DNA"/>
</dbReference>
<dbReference type="Pfam" id="PF03184">
    <property type="entry name" value="DDE_1"/>
    <property type="match status" value="1"/>
</dbReference>
<name>A0ABN7VBS5_GIGMA</name>
<organism evidence="3 4">
    <name type="scientific">Gigaspora margarita</name>
    <dbReference type="NCBI Taxonomy" id="4874"/>
    <lineage>
        <taxon>Eukaryota</taxon>
        <taxon>Fungi</taxon>
        <taxon>Fungi incertae sedis</taxon>
        <taxon>Mucoromycota</taxon>
        <taxon>Glomeromycotina</taxon>
        <taxon>Glomeromycetes</taxon>
        <taxon>Diversisporales</taxon>
        <taxon>Gigasporaceae</taxon>
        <taxon>Gigaspora</taxon>
    </lineage>
</organism>